<keyword evidence="1" id="KW-1133">Transmembrane helix</keyword>
<evidence type="ECO:0000313" key="2">
    <source>
        <dbReference type="EMBL" id="GIY32645.1"/>
    </source>
</evidence>
<keyword evidence="3" id="KW-1185">Reference proteome</keyword>
<dbReference type="Proteomes" id="UP001054945">
    <property type="component" value="Unassembled WGS sequence"/>
</dbReference>
<organism evidence="2 3">
    <name type="scientific">Caerostris extrusa</name>
    <name type="common">Bark spider</name>
    <name type="synonym">Caerostris bankana</name>
    <dbReference type="NCBI Taxonomy" id="172846"/>
    <lineage>
        <taxon>Eukaryota</taxon>
        <taxon>Metazoa</taxon>
        <taxon>Ecdysozoa</taxon>
        <taxon>Arthropoda</taxon>
        <taxon>Chelicerata</taxon>
        <taxon>Arachnida</taxon>
        <taxon>Araneae</taxon>
        <taxon>Araneomorphae</taxon>
        <taxon>Entelegynae</taxon>
        <taxon>Araneoidea</taxon>
        <taxon>Araneidae</taxon>
        <taxon>Caerostris</taxon>
    </lineage>
</organism>
<gene>
    <name evidence="2" type="ORF">CEXT_330181</name>
</gene>
<accession>A0AAV4SJH7</accession>
<keyword evidence="1" id="KW-0812">Transmembrane</keyword>
<name>A0AAV4SJH7_CAEEX</name>
<protein>
    <submittedName>
        <fullName evidence="2">Uncharacterized protein</fullName>
    </submittedName>
</protein>
<evidence type="ECO:0000313" key="3">
    <source>
        <dbReference type="Proteomes" id="UP001054945"/>
    </source>
</evidence>
<reference evidence="2 3" key="1">
    <citation type="submission" date="2021-06" db="EMBL/GenBank/DDBJ databases">
        <title>Caerostris extrusa draft genome.</title>
        <authorList>
            <person name="Kono N."/>
            <person name="Arakawa K."/>
        </authorList>
    </citation>
    <scope>NUCLEOTIDE SEQUENCE [LARGE SCALE GENOMIC DNA]</scope>
</reference>
<proteinExistence type="predicted"/>
<evidence type="ECO:0000256" key="1">
    <source>
        <dbReference type="SAM" id="Phobius"/>
    </source>
</evidence>
<keyword evidence="1" id="KW-0472">Membrane</keyword>
<comment type="caution">
    <text evidence="2">The sequence shown here is derived from an EMBL/GenBank/DDBJ whole genome shotgun (WGS) entry which is preliminary data.</text>
</comment>
<feature type="transmembrane region" description="Helical" evidence="1">
    <location>
        <begin position="20"/>
        <end position="41"/>
    </location>
</feature>
<dbReference type="EMBL" id="BPLR01009528">
    <property type="protein sequence ID" value="GIY32645.1"/>
    <property type="molecule type" value="Genomic_DNA"/>
</dbReference>
<dbReference type="AlphaFoldDB" id="A0AAV4SJH7"/>
<sequence length="104" mass="12165">MKRTDGAFEWLARVKCSSAPHLLFVPPPISCYFYFIFFFSFRSHTRVLWPSFTLFFAVKVPVTACDGACRYFHGGFVLALKSGSEKVRMNSWWFFRERNGIECD</sequence>